<dbReference type="EMBL" id="CP049869">
    <property type="protein sequence ID" value="QIK78832.1"/>
    <property type="molecule type" value="Genomic_DNA"/>
</dbReference>
<organism evidence="1 2">
    <name type="scientific">Sphingomonas piscis</name>
    <dbReference type="NCBI Taxonomy" id="2714943"/>
    <lineage>
        <taxon>Bacteria</taxon>
        <taxon>Pseudomonadati</taxon>
        <taxon>Pseudomonadota</taxon>
        <taxon>Alphaproteobacteria</taxon>
        <taxon>Sphingomonadales</taxon>
        <taxon>Sphingomonadaceae</taxon>
        <taxon>Sphingomonas</taxon>
    </lineage>
</organism>
<dbReference type="PRINTS" id="PR00081">
    <property type="entry name" value="GDHRDH"/>
</dbReference>
<dbReference type="PANTHER" id="PTHR43544:SF12">
    <property type="entry name" value="NAD(P)-BINDING ROSSMANN-FOLD SUPERFAMILY PROTEIN"/>
    <property type="match status" value="1"/>
</dbReference>
<dbReference type="SUPFAM" id="SSF51735">
    <property type="entry name" value="NAD(P)-binding Rossmann-fold domains"/>
    <property type="match status" value="1"/>
</dbReference>
<dbReference type="Proteomes" id="UP000503222">
    <property type="component" value="Chromosome"/>
</dbReference>
<dbReference type="PANTHER" id="PTHR43544">
    <property type="entry name" value="SHORT-CHAIN DEHYDROGENASE/REDUCTASE"/>
    <property type="match status" value="1"/>
</dbReference>
<dbReference type="InterPro" id="IPR051468">
    <property type="entry name" value="Fungal_SecMetab_SDRs"/>
</dbReference>
<dbReference type="AlphaFoldDB" id="A0A6G7YQ13"/>
<dbReference type="GO" id="GO:0005737">
    <property type="term" value="C:cytoplasm"/>
    <property type="evidence" value="ECO:0007669"/>
    <property type="project" value="TreeGrafter"/>
</dbReference>
<proteinExistence type="predicted"/>
<dbReference type="KEGG" id="spii:G7077_07935"/>
<accession>A0A6G7YQ13</accession>
<dbReference type="RefSeq" id="WP_166411223.1">
    <property type="nucleotide sequence ID" value="NZ_CP049869.1"/>
</dbReference>
<dbReference type="InterPro" id="IPR036291">
    <property type="entry name" value="NAD(P)-bd_dom_sf"/>
</dbReference>
<keyword evidence="2" id="KW-1185">Reference proteome</keyword>
<gene>
    <name evidence="1" type="ORF">G7077_07935</name>
</gene>
<evidence type="ECO:0000313" key="1">
    <source>
        <dbReference type="EMBL" id="QIK78832.1"/>
    </source>
</evidence>
<evidence type="ECO:0000313" key="2">
    <source>
        <dbReference type="Proteomes" id="UP000503222"/>
    </source>
</evidence>
<name>A0A6G7YQ13_9SPHN</name>
<sequence length="231" mass="24054">MSARRAAVIGANGGLGAALCDGLEARGFDVVRLSRNGDDGVHVDIEAEASIAAAAARVAEQGSLTRIIVAAGLLHNEGLSPERSLKDLQQDRLAKLFAVNAIGPILVAKHFVPLLARDAPSLFAALSARVGSIGDNRVGGWYGYRASKAALNMFIRTLAIEVARTRPLAVCAGLHPGTVDTALSKPFQRGVAAGKLFTPAQSAGYLLDVMDGLTPTQSGRCFAWDGQEIAP</sequence>
<dbReference type="GO" id="GO:0016491">
    <property type="term" value="F:oxidoreductase activity"/>
    <property type="evidence" value="ECO:0007669"/>
    <property type="project" value="TreeGrafter"/>
</dbReference>
<dbReference type="InterPro" id="IPR002347">
    <property type="entry name" value="SDR_fam"/>
</dbReference>
<dbReference type="Gene3D" id="3.40.50.720">
    <property type="entry name" value="NAD(P)-binding Rossmann-like Domain"/>
    <property type="match status" value="1"/>
</dbReference>
<protein>
    <submittedName>
        <fullName evidence="1">SDR family NAD(P)-dependent oxidoreductase</fullName>
    </submittedName>
</protein>
<reference evidence="1 2" key="1">
    <citation type="submission" date="2020-03" db="EMBL/GenBank/DDBJ databases">
        <title>Sphingomonas sp. nov., isolated from fish.</title>
        <authorList>
            <person name="Hyun D.-W."/>
            <person name="Bae J.-W."/>
        </authorList>
    </citation>
    <scope>NUCLEOTIDE SEQUENCE [LARGE SCALE GENOMIC DNA]</scope>
    <source>
        <strain evidence="1 2">HDW15B</strain>
    </source>
</reference>
<dbReference type="Pfam" id="PF00106">
    <property type="entry name" value="adh_short"/>
    <property type="match status" value="1"/>
</dbReference>